<comment type="caution">
    <text evidence="1">The sequence shown here is derived from an EMBL/GenBank/DDBJ whole genome shotgun (WGS) entry which is preliminary data.</text>
</comment>
<reference evidence="1 2" key="1">
    <citation type="submission" date="2019-10" db="EMBL/GenBank/DDBJ databases">
        <authorList>
            <person name="Palmer J.M."/>
        </authorList>
    </citation>
    <scope>NUCLEOTIDE SEQUENCE [LARGE SCALE GENOMIC DNA]</scope>
    <source>
        <strain evidence="1 2">TWF718</strain>
    </source>
</reference>
<keyword evidence="2" id="KW-1185">Reference proteome</keyword>
<gene>
    <name evidence="1" type="ORF">TWF718_009214</name>
</gene>
<accession>A0AAN8MLV4</accession>
<dbReference type="Proteomes" id="UP001313282">
    <property type="component" value="Unassembled WGS sequence"/>
</dbReference>
<organism evidence="1 2">
    <name type="scientific">Orbilia javanica</name>
    <dbReference type="NCBI Taxonomy" id="47235"/>
    <lineage>
        <taxon>Eukaryota</taxon>
        <taxon>Fungi</taxon>
        <taxon>Dikarya</taxon>
        <taxon>Ascomycota</taxon>
        <taxon>Pezizomycotina</taxon>
        <taxon>Orbiliomycetes</taxon>
        <taxon>Orbiliales</taxon>
        <taxon>Orbiliaceae</taxon>
        <taxon>Orbilia</taxon>
    </lineage>
</organism>
<sequence>MSKASSFDDPSWEDHGRLTIEKLASMGSTLSLPWCPNFAGTVQPGDTFHSNRARSGNPWSAISPFTAESLLYIPLEYRRTEGGSASYKFIETNSAVDTAEHLGVTFGISIGNPFLGASVTGGYDKDVIDNKHASKMSLRASYRSGGVYMAAKPSLNREAIWCLRRCGLSAFKETYGDYYVAGFRIGGDAGLMVSKSTFSSRIIERLSARAEASALLIKVGKTWEKFFHHAAAGAAYSLSAFDTLTAVHVQAHVEMADLEGASAVIANATQQAINLPFRIEQGMESVGFSDTTGTISQQKVYRVLADSNLIVELLLLPITTIREVFEGHLSNTFIENATEDF</sequence>
<dbReference type="AlphaFoldDB" id="A0AAN8MLV4"/>
<dbReference type="EMBL" id="JAVHNR010000006">
    <property type="protein sequence ID" value="KAK6339824.1"/>
    <property type="molecule type" value="Genomic_DNA"/>
</dbReference>
<evidence type="ECO:0000313" key="2">
    <source>
        <dbReference type="Proteomes" id="UP001313282"/>
    </source>
</evidence>
<evidence type="ECO:0000313" key="1">
    <source>
        <dbReference type="EMBL" id="KAK6339824.1"/>
    </source>
</evidence>
<proteinExistence type="predicted"/>
<name>A0AAN8MLV4_9PEZI</name>
<protein>
    <submittedName>
        <fullName evidence="1">Uncharacterized protein</fullName>
    </submittedName>
</protein>